<evidence type="ECO:0000256" key="3">
    <source>
        <dbReference type="ARBA" id="ARBA00023125"/>
    </source>
</evidence>
<dbReference type="GO" id="GO:0001097">
    <property type="term" value="F:TFIIH-class transcription factor complex binding"/>
    <property type="evidence" value="ECO:0007669"/>
    <property type="project" value="TreeGrafter"/>
</dbReference>
<evidence type="ECO:0000256" key="6">
    <source>
        <dbReference type="ARBA" id="ARBA00025581"/>
    </source>
</evidence>
<reference evidence="10 11" key="1">
    <citation type="journal article" date="2015" name="Genome Biol. Evol.">
        <title>Phylogenomic analyses indicate that early fungi evolved digesting cell walls of algal ancestors of land plants.</title>
        <authorList>
            <person name="Chang Y."/>
            <person name="Wang S."/>
            <person name="Sekimoto S."/>
            <person name="Aerts A.L."/>
            <person name="Choi C."/>
            <person name="Clum A."/>
            <person name="LaButti K.M."/>
            <person name="Lindquist E.A."/>
            <person name="Yee Ngan C."/>
            <person name="Ohm R.A."/>
            <person name="Salamov A.A."/>
            <person name="Grigoriev I.V."/>
            <person name="Spatafora J.W."/>
            <person name="Berbee M.L."/>
        </authorList>
    </citation>
    <scope>NUCLEOTIDE SEQUENCE [LARGE SCALE GENOMIC DNA]</scope>
    <source>
        <strain evidence="10 11">NRRL 1564</strain>
    </source>
</reference>
<evidence type="ECO:0000256" key="5">
    <source>
        <dbReference type="ARBA" id="ARBA00023242"/>
    </source>
</evidence>
<dbReference type="PROSITE" id="PS51351">
    <property type="entry name" value="TFIIE_BETA_C"/>
    <property type="match status" value="1"/>
</dbReference>
<proteinExistence type="inferred from homology"/>
<dbReference type="PANTHER" id="PTHR12716">
    <property type="entry name" value="TRANSCRIPTION INITIATION FACTOR IIE, BETA SUBUNIT"/>
    <property type="match status" value="1"/>
</dbReference>
<evidence type="ECO:0000313" key="10">
    <source>
        <dbReference type="EMBL" id="PIA13719.1"/>
    </source>
</evidence>
<keyword evidence="4 7" id="KW-0804">Transcription</keyword>
<dbReference type="Pfam" id="PF02186">
    <property type="entry name" value="TFIIE_beta"/>
    <property type="match status" value="1"/>
</dbReference>
<keyword evidence="11" id="KW-1185">Reference proteome</keyword>
<comment type="function">
    <text evidence="6 7">Recruits TFIIH to the initiation complex and stimulates the RNA polymerase II C-terminal domain kinase and DNA-dependent ATPase activities of TFIIH. Both TFIIH and TFIIE are required for promoter clearance by RNA polymerase.</text>
</comment>
<feature type="compositionally biased region" description="Basic residues" evidence="8">
    <location>
        <begin position="232"/>
        <end position="241"/>
    </location>
</feature>
<dbReference type="InterPro" id="IPR040501">
    <property type="entry name" value="TFA2_Winged_2"/>
</dbReference>
<dbReference type="STRING" id="763665.A0A2G5B3Y6"/>
<evidence type="ECO:0000259" key="9">
    <source>
        <dbReference type="PROSITE" id="PS51351"/>
    </source>
</evidence>
<protein>
    <recommendedName>
        <fullName evidence="7">Transcription initiation factor IIE subunit beta</fullName>
    </recommendedName>
</protein>
<accession>A0A2G5B3Y6</accession>
<feature type="domain" description="TFIIE beta" evidence="9">
    <location>
        <begin position="44"/>
        <end position="118"/>
    </location>
</feature>
<name>A0A2G5B3Y6_COERN</name>
<evidence type="ECO:0000256" key="1">
    <source>
        <dbReference type="ARBA" id="ARBA00004123"/>
    </source>
</evidence>
<dbReference type="PIRSF" id="PIRSF016398">
    <property type="entry name" value="TFIIE-beta"/>
    <property type="match status" value="1"/>
</dbReference>
<evidence type="ECO:0000256" key="7">
    <source>
        <dbReference type="PIRNR" id="PIRNR016398"/>
    </source>
</evidence>
<dbReference type="Pfam" id="PF18121">
    <property type="entry name" value="TFA2_Winged_2"/>
    <property type="match status" value="1"/>
</dbReference>
<feature type="compositionally biased region" description="Basic and acidic residues" evidence="8">
    <location>
        <begin position="217"/>
        <end position="231"/>
    </location>
</feature>
<keyword evidence="5 7" id="KW-0539">Nucleus</keyword>
<organism evidence="10 11">
    <name type="scientific">Coemansia reversa (strain ATCC 12441 / NRRL 1564)</name>
    <dbReference type="NCBI Taxonomy" id="763665"/>
    <lineage>
        <taxon>Eukaryota</taxon>
        <taxon>Fungi</taxon>
        <taxon>Fungi incertae sedis</taxon>
        <taxon>Zoopagomycota</taxon>
        <taxon>Kickxellomycotina</taxon>
        <taxon>Kickxellomycetes</taxon>
        <taxon>Kickxellales</taxon>
        <taxon>Kickxellaceae</taxon>
        <taxon>Coemansia</taxon>
    </lineage>
</organism>
<dbReference type="OrthoDB" id="3907302at2759"/>
<feature type="region of interest" description="Disordered" evidence="8">
    <location>
        <begin position="217"/>
        <end position="244"/>
    </location>
</feature>
<dbReference type="PANTHER" id="PTHR12716:SF8">
    <property type="entry name" value="TRANSCRIPTION INITIATION FACTOR IIE SUBUNIT BETA"/>
    <property type="match status" value="1"/>
</dbReference>
<evidence type="ECO:0000256" key="4">
    <source>
        <dbReference type="ARBA" id="ARBA00023163"/>
    </source>
</evidence>
<dbReference type="GO" id="GO:0003677">
    <property type="term" value="F:DNA binding"/>
    <property type="evidence" value="ECO:0007669"/>
    <property type="project" value="UniProtKB-UniRule"/>
</dbReference>
<dbReference type="Proteomes" id="UP000242474">
    <property type="component" value="Unassembled WGS sequence"/>
</dbReference>
<comment type="subcellular location">
    <subcellularLocation>
        <location evidence="1 7">Nucleus</location>
    </subcellularLocation>
</comment>
<dbReference type="GO" id="GO:0006367">
    <property type="term" value="P:transcription initiation at RNA polymerase II promoter"/>
    <property type="evidence" value="ECO:0007669"/>
    <property type="project" value="UniProtKB-UniRule"/>
</dbReference>
<comment type="subunit">
    <text evidence="7">Tetramer of two alpha and two beta chains.</text>
</comment>
<evidence type="ECO:0000313" key="11">
    <source>
        <dbReference type="Proteomes" id="UP000242474"/>
    </source>
</evidence>
<evidence type="ECO:0000256" key="8">
    <source>
        <dbReference type="SAM" id="MobiDB-lite"/>
    </source>
</evidence>
<dbReference type="GO" id="GO:0005673">
    <property type="term" value="C:transcription factor TFIIE complex"/>
    <property type="evidence" value="ECO:0007669"/>
    <property type="project" value="UniProtKB-UniRule"/>
</dbReference>
<dbReference type="InterPro" id="IPR016656">
    <property type="entry name" value="TFIIE-bsu"/>
</dbReference>
<dbReference type="InterPro" id="IPR003166">
    <property type="entry name" value="TFIIE_bsu_DNA-bd"/>
</dbReference>
<dbReference type="EMBL" id="KZ303528">
    <property type="protein sequence ID" value="PIA13719.1"/>
    <property type="molecule type" value="Genomic_DNA"/>
</dbReference>
<dbReference type="AlphaFoldDB" id="A0A2G5B3Y6"/>
<keyword evidence="2 7" id="KW-0805">Transcription regulation</keyword>
<sequence>MSDLFAQQKEFRKRVATQPVVAQRRIVNPSTAMSSRRPTEEEPEAAKVHKDATLLTRVYQVIDFLVKSQRPCTANEIRMHIPDFHDDGPEFQHLANNAKVIYNSEDNTFAYKPEFDIRTPEDLVEYLKQLPDRGGLEVKKLNDSYLADKLSKVIADLRERKLILATTDKDNRPRCIFYNHWPLDDQVDEEMKSSWIRLVVPDESELAIEMKKADLKPTQIEKNEEDKTEVKKPKKNQRKTKITNTHLVGIDLTKDYVPEKN</sequence>
<evidence type="ECO:0000256" key="2">
    <source>
        <dbReference type="ARBA" id="ARBA00023015"/>
    </source>
</evidence>
<gene>
    <name evidence="10" type="ORF">COEREDRAFT_89356</name>
</gene>
<comment type="similarity">
    <text evidence="7">Belongs to the TFIIE beta subunit family.</text>
</comment>
<keyword evidence="3 7" id="KW-0238">DNA-binding</keyword>